<sequence length="654" mass="75320">MSESIYISQSIRSGFEWPQRFSEKDAIAKDSENKPWLACQEEFNSSRDAISVFLEFDDDDVRYHGRVSPVLDICQNLCLHDLSHLESPNKDQRVAWLIDGQLVDEEINFRECLGFLTASQLTEALLKPALTTDSAEQDMAHEMIISSDEIPRFDAERRLLQSFWEDLSTSTCVLELRLEYHSWRDFSLKAGNFDPVICAKRYMRYHQANGPQNFSLEFYLPFRVWRKTKHLIKDERIKISDNEPLRSSRDVPYLMPPGNGDEGDHVHGIYSGHIACAVSGHDHWRWTAYFAIDTWFDENEGMNEQVTRYDNDREDGFEWDPCSEGQDDAKKPHWYPRIWFPRIFGIRLDQIKDEWESICLHLGQNLDREDRKYNVLLQKARRSPEHTATKQHMNQINALWRSVLESRDVLQDLISAVQETVKVGASFLSTEVNFFLNFDGKPGDASVLPISYSKSDWKATRPVLEERLAFKSITDLELIQMRLKNGQLLAIGPGDVGEVRVLAFSTLLTRAFSQTTALFSADGVIAFTKNWQTFLISLLVAYGINLTIGSAFLMWIRRARRKVQNLLRPEPVLPVMQPTPNFGAAFAVTLRSSSEIVSQGISTHVSSTSFNDDGAMFHSRRRLSDRLWVRYRRTARVDDVELGDRNVSVVEELT</sequence>
<name>A0AAJ0AN58_9PEZI</name>
<keyword evidence="1" id="KW-0812">Transmembrane</keyword>
<evidence type="ECO:0000313" key="2">
    <source>
        <dbReference type="EMBL" id="KAK1675422.1"/>
    </source>
</evidence>
<gene>
    <name evidence="2" type="ORF">BDP55DRAFT_632109</name>
</gene>
<reference evidence="2" key="1">
    <citation type="submission" date="2021-06" db="EMBL/GenBank/DDBJ databases">
        <title>Comparative genomics, transcriptomics and evolutionary studies reveal genomic signatures of adaptation to plant cell wall in hemibiotrophic fungi.</title>
        <authorList>
            <consortium name="DOE Joint Genome Institute"/>
            <person name="Baroncelli R."/>
            <person name="Diaz J.F."/>
            <person name="Benocci T."/>
            <person name="Peng M."/>
            <person name="Battaglia E."/>
            <person name="Haridas S."/>
            <person name="Andreopoulos W."/>
            <person name="Labutti K."/>
            <person name="Pangilinan J."/>
            <person name="Floch G.L."/>
            <person name="Makela M.R."/>
            <person name="Henrissat B."/>
            <person name="Grigoriev I.V."/>
            <person name="Crouch J.A."/>
            <person name="De Vries R.P."/>
            <person name="Sukno S.A."/>
            <person name="Thon M.R."/>
        </authorList>
    </citation>
    <scope>NUCLEOTIDE SEQUENCE</scope>
    <source>
        <strain evidence="2">CBS 193.32</strain>
    </source>
</reference>
<keyword evidence="3" id="KW-1185">Reference proteome</keyword>
<dbReference type="GeneID" id="85456908"/>
<feature type="transmembrane region" description="Helical" evidence="1">
    <location>
        <begin position="534"/>
        <end position="556"/>
    </location>
</feature>
<dbReference type="Proteomes" id="UP001224890">
    <property type="component" value="Unassembled WGS sequence"/>
</dbReference>
<keyword evidence="1" id="KW-1133">Transmembrane helix</keyword>
<organism evidence="2 3">
    <name type="scientific">Colletotrichum godetiae</name>
    <dbReference type="NCBI Taxonomy" id="1209918"/>
    <lineage>
        <taxon>Eukaryota</taxon>
        <taxon>Fungi</taxon>
        <taxon>Dikarya</taxon>
        <taxon>Ascomycota</taxon>
        <taxon>Pezizomycotina</taxon>
        <taxon>Sordariomycetes</taxon>
        <taxon>Hypocreomycetidae</taxon>
        <taxon>Glomerellales</taxon>
        <taxon>Glomerellaceae</taxon>
        <taxon>Colletotrichum</taxon>
        <taxon>Colletotrichum acutatum species complex</taxon>
    </lineage>
</organism>
<dbReference type="EMBL" id="JAHMHR010000021">
    <property type="protein sequence ID" value="KAK1675422.1"/>
    <property type="molecule type" value="Genomic_DNA"/>
</dbReference>
<dbReference type="RefSeq" id="XP_060429425.1">
    <property type="nucleotide sequence ID" value="XM_060572382.1"/>
</dbReference>
<evidence type="ECO:0000256" key="1">
    <source>
        <dbReference type="SAM" id="Phobius"/>
    </source>
</evidence>
<protein>
    <submittedName>
        <fullName evidence="2">Uncharacterized protein</fullName>
    </submittedName>
</protein>
<accession>A0AAJ0AN58</accession>
<dbReference type="AlphaFoldDB" id="A0AAJ0AN58"/>
<comment type="caution">
    <text evidence="2">The sequence shown here is derived from an EMBL/GenBank/DDBJ whole genome shotgun (WGS) entry which is preliminary data.</text>
</comment>
<proteinExistence type="predicted"/>
<evidence type="ECO:0000313" key="3">
    <source>
        <dbReference type="Proteomes" id="UP001224890"/>
    </source>
</evidence>
<keyword evidence="1" id="KW-0472">Membrane</keyword>